<dbReference type="Pfam" id="PF14417">
    <property type="entry name" value="MEDS"/>
    <property type="match status" value="1"/>
</dbReference>
<dbReference type="EMBL" id="JYJG01000571">
    <property type="protein sequence ID" value="KJK33194.1"/>
    <property type="molecule type" value="Genomic_DNA"/>
</dbReference>
<dbReference type="Proteomes" id="UP000033393">
    <property type="component" value="Unassembled WGS sequence"/>
</dbReference>
<name>A0A0F0GGE9_LENAE</name>
<evidence type="ECO:0000313" key="4">
    <source>
        <dbReference type="EMBL" id="KJK33194.1"/>
    </source>
</evidence>
<feature type="domain" description="MEDS" evidence="3">
    <location>
        <begin position="5"/>
        <end position="146"/>
    </location>
</feature>
<evidence type="ECO:0000313" key="5">
    <source>
        <dbReference type="Proteomes" id="UP000033393"/>
    </source>
</evidence>
<dbReference type="STRING" id="68170.GCA_000974445_05930"/>
<proteinExistence type="predicted"/>
<keyword evidence="1" id="KW-0418">Kinase</keyword>
<dbReference type="CDD" id="cd16936">
    <property type="entry name" value="HATPase_RsbW-like"/>
    <property type="match status" value="1"/>
</dbReference>
<dbReference type="eggNOG" id="COG2172">
    <property type="taxonomic scope" value="Bacteria"/>
</dbReference>
<dbReference type="InterPro" id="IPR003594">
    <property type="entry name" value="HATPase_dom"/>
</dbReference>
<keyword evidence="1" id="KW-0723">Serine/threonine-protein kinase</keyword>
<dbReference type="InterPro" id="IPR036890">
    <property type="entry name" value="HATPase_C_sf"/>
</dbReference>
<dbReference type="InterPro" id="IPR050267">
    <property type="entry name" value="Anti-sigma-factor_SerPK"/>
</dbReference>
<keyword evidence="1" id="KW-0808">Transferase</keyword>
<gene>
    <name evidence="4" type="ORF">UK23_47185</name>
</gene>
<accession>A0A0F0GGE9</accession>
<dbReference type="AlphaFoldDB" id="A0A0F0GGE9"/>
<protein>
    <recommendedName>
        <fullName evidence="6">Anti-sigma regulatory factor</fullName>
    </recommendedName>
</protein>
<reference evidence="4 5" key="1">
    <citation type="submission" date="2015-02" db="EMBL/GenBank/DDBJ databases">
        <authorList>
            <person name="Ju K.-S."/>
            <person name="Doroghazi J.R."/>
            <person name="Metcalf W."/>
        </authorList>
    </citation>
    <scope>NUCLEOTIDE SEQUENCE [LARGE SCALE GENOMIC DNA]</scope>
    <source>
        <strain evidence="4 5">NRRL B-16140</strain>
    </source>
</reference>
<organism evidence="4 5">
    <name type="scientific">Lentzea aerocolonigenes</name>
    <name type="common">Lechevalieria aerocolonigenes</name>
    <name type="synonym">Saccharothrix aerocolonigenes</name>
    <dbReference type="NCBI Taxonomy" id="68170"/>
    <lineage>
        <taxon>Bacteria</taxon>
        <taxon>Bacillati</taxon>
        <taxon>Actinomycetota</taxon>
        <taxon>Actinomycetes</taxon>
        <taxon>Pseudonocardiales</taxon>
        <taxon>Pseudonocardiaceae</taxon>
        <taxon>Lentzea</taxon>
    </lineage>
</organism>
<evidence type="ECO:0000259" key="3">
    <source>
        <dbReference type="Pfam" id="PF14417"/>
    </source>
</evidence>
<dbReference type="PANTHER" id="PTHR35526:SF3">
    <property type="entry name" value="ANTI-SIGMA-F FACTOR RSBW"/>
    <property type="match status" value="1"/>
</dbReference>
<dbReference type="RefSeq" id="WP_045318402.1">
    <property type="nucleotide sequence ID" value="NZ_JYJG01000571.1"/>
</dbReference>
<feature type="domain" description="Histidine kinase/HSP90-like ATPase" evidence="2">
    <location>
        <begin position="189"/>
        <end position="298"/>
    </location>
</feature>
<dbReference type="PANTHER" id="PTHR35526">
    <property type="entry name" value="ANTI-SIGMA-F FACTOR RSBW-RELATED"/>
    <property type="match status" value="1"/>
</dbReference>
<dbReference type="InterPro" id="IPR047718">
    <property type="entry name" value="RsbA-like_anti_sig"/>
</dbReference>
<dbReference type="InterPro" id="IPR025847">
    <property type="entry name" value="MEDS_domain"/>
</dbReference>
<evidence type="ECO:0000256" key="1">
    <source>
        <dbReference type="ARBA" id="ARBA00022527"/>
    </source>
</evidence>
<dbReference type="SUPFAM" id="SSF55874">
    <property type="entry name" value="ATPase domain of HSP90 chaperone/DNA topoisomerase II/histidine kinase"/>
    <property type="match status" value="1"/>
</dbReference>
<dbReference type="Gene3D" id="3.30.565.10">
    <property type="entry name" value="Histidine kinase-like ATPase, C-terminal domain"/>
    <property type="match status" value="1"/>
</dbReference>
<dbReference type="Pfam" id="PF13581">
    <property type="entry name" value="HATPase_c_2"/>
    <property type="match status" value="1"/>
</dbReference>
<dbReference type="PATRIC" id="fig|68170.10.peg.3138"/>
<comment type="caution">
    <text evidence="4">The sequence shown here is derived from an EMBL/GenBank/DDBJ whole genome shotgun (WGS) entry which is preliminary data.</text>
</comment>
<keyword evidence="5" id="KW-1185">Reference proteome</keyword>
<sequence length="307" mass="32887">MTFAHPALFYSDEESYIDGTVPFVVEGLANAEPVAIAVPGTNLTLLKEALSGFAHLVTFIDMTDTGRNPGRIIPELRAFADRHRGAVRIISEPVWNHRTDVEYPACALHEALVNYAFSGRDLSILCPYDMSSLNHDVLADAEKTHPIVIDASGHRPSDHFHPARVVVAAHSLPLSTPADAASTSVGAGAMAAVRTFAREQAVKFGLVPDRVDDFALAVTELATNSVRHGGGESTVRVWTESESIVCQVNDNGHITDVLAGRTPVHANDPGGRGLLLVNRLADLVRTQTTSSGTAIQVRFDLGNKKAT</sequence>
<dbReference type="NCBIfam" id="NF041045">
    <property type="entry name" value="RsbA_anti_sig"/>
    <property type="match status" value="1"/>
</dbReference>
<dbReference type="GO" id="GO:0004674">
    <property type="term" value="F:protein serine/threonine kinase activity"/>
    <property type="evidence" value="ECO:0007669"/>
    <property type="project" value="UniProtKB-KW"/>
</dbReference>
<evidence type="ECO:0000259" key="2">
    <source>
        <dbReference type="Pfam" id="PF13581"/>
    </source>
</evidence>
<evidence type="ECO:0008006" key="6">
    <source>
        <dbReference type="Google" id="ProtNLM"/>
    </source>
</evidence>
<dbReference type="OrthoDB" id="4088450at2"/>